<keyword evidence="1" id="KW-0472">Membrane</keyword>
<dbReference type="RefSeq" id="WP_115304515.1">
    <property type="nucleotide sequence ID" value="NZ_JAMXTT010000001.1"/>
</dbReference>
<dbReference type="EMBL" id="JAMXTT010000001">
    <property type="protein sequence ID" value="MCW0263092.1"/>
    <property type="molecule type" value="Genomic_DNA"/>
</dbReference>
<name>A0AAJ1CS04_FUSVC</name>
<comment type="caution">
    <text evidence="2">The sequence shown here is derived from an EMBL/GenBank/DDBJ whole genome shotgun (WGS) entry which is preliminary data.</text>
</comment>
<keyword evidence="1" id="KW-0812">Transmembrane</keyword>
<protein>
    <submittedName>
        <fullName evidence="2">Uncharacterized protein</fullName>
    </submittedName>
</protein>
<reference evidence="2" key="1">
    <citation type="submission" date="2022-06" db="EMBL/GenBank/DDBJ databases">
        <title>Draft Genome Sequence of Fusobacterium vincentii Strain CNGBCC1850030, Isolated from Healthy Human Feces.</title>
        <authorList>
            <person name="Jing X."/>
            <person name="Liu C."/>
            <person name="Ye Y."/>
            <person name="Xu J."/>
            <person name="Huang H."/>
            <person name="Wang B."/>
            <person name="Wei J."/>
            <person name="Zhao J."/>
        </authorList>
    </citation>
    <scope>NUCLEOTIDE SEQUENCE</scope>
    <source>
        <strain evidence="2">CNGBCC1850030</strain>
    </source>
</reference>
<organism evidence="2 3">
    <name type="scientific">Fusobacterium vincentii</name>
    <name type="common">Fusobacterium nucleatum subsp. vincentii</name>
    <dbReference type="NCBI Taxonomy" id="155615"/>
    <lineage>
        <taxon>Bacteria</taxon>
        <taxon>Fusobacteriati</taxon>
        <taxon>Fusobacteriota</taxon>
        <taxon>Fusobacteriia</taxon>
        <taxon>Fusobacteriales</taxon>
        <taxon>Fusobacteriaceae</taxon>
        <taxon>Fusobacterium</taxon>
    </lineage>
</organism>
<sequence length="197" mass="23299">MKILKRFLILITIFFNIYSLTFSMLGDNIKETNRWELYEVIDEWEEPTGIKIPYFEYMYVKGTKREIKMEDVPKFSNIVYKNQNNDLIMNIYAQSKIIEVETRFDSIKKVKIRFDKKKIVTAKCLTSTELSSYEDEVTGKVYYGNTECTVKLTDEIINLMKKSKEMEIVVPYFESTSLVKVKLDGFSSAIDYYLKHN</sequence>
<evidence type="ECO:0000313" key="2">
    <source>
        <dbReference type="EMBL" id="MCW0263092.1"/>
    </source>
</evidence>
<proteinExistence type="predicted"/>
<feature type="transmembrane region" description="Helical" evidence="1">
    <location>
        <begin position="7"/>
        <end position="26"/>
    </location>
</feature>
<keyword evidence="1" id="KW-1133">Transmembrane helix</keyword>
<evidence type="ECO:0000256" key="1">
    <source>
        <dbReference type="SAM" id="Phobius"/>
    </source>
</evidence>
<accession>A0AAJ1CS04</accession>
<dbReference type="AlphaFoldDB" id="A0AAJ1CS04"/>
<dbReference type="Proteomes" id="UP001139307">
    <property type="component" value="Unassembled WGS sequence"/>
</dbReference>
<gene>
    <name evidence="2" type="ORF">NLX61_01785</name>
</gene>
<evidence type="ECO:0000313" key="3">
    <source>
        <dbReference type="Proteomes" id="UP001139307"/>
    </source>
</evidence>